<organism evidence="1 2">
    <name type="scientific">Brasilonema sennae CENA114</name>
    <dbReference type="NCBI Taxonomy" id="415709"/>
    <lineage>
        <taxon>Bacteria</taxon>
        <taxon>Bacillati</taxon>
        <taxon>Cyanobacteriota</taxon>
        <taxon>Cyanophyceae</taxon>
        <taxon>Nostocales</taxon>
        <taxon>Scytonemataceae</taxon>
        <taxon>Brasilonema</taxon>
        <taxon>Bromeliae group (in: Brasilonema)</taxon>
    </lineage>
</organism>
<evidence type="ECO:0000313" key="1">
    <source>
        <dbReference type="EMBL" id="QDL07453.1"/>
    </source>
</evidence>
<evidence type="ECO:0000313" key="2">
    <source>
        <dbReference type="Proteomes" id="UP000503129"/>
    </source>
</evidence>
<evidence type="ECO:0008006" key="3">
    <source>
        <dbReference type="Google" id="ProtNLM"/>
    </source>
</evidence>
<dbReference type="AlphaFoldDB" id="A0A856M8H1"/>
<name>A0A856M8H1_9CYAN</name>
<dbReference type="RefSeq" id="WP_171975662.1">
    <property type="nucleotide sequence ID" value="NZ_CAWOXK010000001.1"/>
</dbReference>
<sequence length="188" mass="20769">MSLTQDHMIKDFQLLAGTLSPAEALVELVTEYGVVLDEHSKPVALVTADDLEQAANQGISSLLDTKIGFPATIIVGCQVMQDLVKWEGFIDRYERIRGVIIIDDNGVFGILAITTVRNYLNTLKNRDYELRGDRSGAAGDSGLPGRHQSSKMVLKCGECGFVNELSYIDYKKLPNCKNPNKLHELKLT</sequence>
<gene>
    <name evidence="1" type="ORF">DP114_05665</name>
</gene>
<proteinExistence type="predicted"/>
<dbReference type="Proteomes" id="UP000503129">
    <property type="component" value="Chromosome"/>
</dbReference>
<protein>
    <recommendedName>
        <fullName evidence="3">CBS domain-containing protein</fullName>
    </recommendedName>
</protein>
<dbReference type="EMBL" id="CP030118">
    <property type="protein sequence ID" value="QDL07453.1"/>
    <property type="molecule type" value="Genomic_DNA"/>
</dbReference>
<keyword evidence="2" id="KW-1185">Reference proteome</keyword>
<dbReference type="KEGG" id="bsen:DP114_05665"/>
<reference evidence="1 2" key="1">
    <citation type="submission" date="2018-06" db="EMBL/GenBank/DDBJ databases">
        <title>Comparative genomics of Brasilonema spp. strains.</title>
        <authorList>
            <person name="Alvarenga D.O."/>
            <person name="Fiore M.F."/>
            <person name="Varani A.M."/>
        </authorList>
    </citation>
    <scope>NUCLEOTIDE SEQUENCE [LARGE SCALE GENOMIC DNA]</scope>
    <source>
        <strain evidence="1 2">CENA114</strain>
    </source>
</reference>
<accession>A0A856M8H1</accession>